<evidence type="ECO:0000259" key="5">
    <source>
        <dbReference type="PROSITE" id="PS51898"/>
    </source>
</evidence>
<comment type="caution">
    <text evidence="7">The sequence shown here is derived from an EMBL/GenBank/DDBJ whole genome shotgun (WGS) entry which is preliminary data.</text>
</comment>
<evidence type="ECO:0000313" key="8">
    <source>
        <dbReference type="Proteomes" id="UP000637383"/>
    </source>
</evidence>
<organism evidence="7 8">
    <name type="scientific">Nostoc paludosum FACHB-159</name>
    <dbReference type="NCBI Taxonomy" id="2692908"/>
    <lineage>
        <taxon>Bacteria</taxon>
        <taxon>Bacillati</taxon>
        <taxon>Cyanobacteriota</taxon>
        <taxon>Cyanophyceae</taxon>
        <taxon>Nostocales</taxon>
        <taxon>Nostocaceae</taxon>
        <taxon>Nostoc</taxon>
    </lineage>
</organism>
<feature type="domain" description="Core-binding (CB)" evidence="6">
    <location>
        <begin position="16"/>
        <end position="108"/>
    </location>
</feature>
<protein>
    <submittedName>
        <fullName evidence="7">Tyrosine-type recombinase/integrase</fullName>
    </submittedName>
</protein>
<reference evidence="7 8" key="1">
    <citation type="journal article" date="2020" name="ISME J.">
        <title>Comparative genomics reveals insights into cyanobacterial evolution and habitat adaptation.</title>
        <authorList>
            <person name="Chen M.Y."/>
            <person name="Teng W.K."/>
            <person name="Zhao L."/>
            <person name="Hu C.X."/>
            <person name="Zhou Y.K."/>
            <person name="Han B.P."/>
            <person name="Song L.R."/>
            <person name="Shu W.S."/>
        </authorList>
    </citation>
    <scope>NUCLEOTIDE SEQUENCE [LARGE SCALE GENOMIC DNA]</scope>
    <source>
        <strain evidence="7 8">FACHB-159</strain>
    </source>
</reference>
<evidence type="ECO:0000256" key="3">
    <source>
        <dbReference type="ARBA" id="ARBA00023172"/>
    </source>
</evidence>
<dbReference type="PANTHER" id="PTHR30349">
    <property type="entry name" value="PHAGE INTEGRASE-RELATED"/>
    <property type="match status" value="1"/>
</dbReference>
<evidence type="ECO:0000259" key="6">
    <source>
        <dbReference type="PROSITE" id="PS51900"/>
    </source>
</evidence>
<accession>A0ABR8KKV3</accession>
<proteinExistence type="inferred from homology"/>
<keyword evidence="8" id="KW-1185">Reference proteome</keyword>
<dbReference type="Gene3D" id="1.10.150.130">
    <property type="match status" value="1"/>
</dbReference>
<feature type="domain" description="Tyr recombinase" evidence="5">
    <location>
        <begin position="131"/>
        <end position="317"/>
    </location>
</feature>
<dbReference type="Proteomes" id="UP000637383">
    <property type="component" value="Unassembled WGS sequence"/>
</dbReference>
<comment type="similarity">
    <text evidence="1">Belongs to the 'phage' integrase family.</text>
</comment>
<dbReference type="Pfam" id="PF00589">
    <property type="entry name" value="Phage_integrase"/>
    <property type="match status" value="1"/>
</dbReference>
<dbReference type="InterPro" id="IPR011010">
    <property type="entry name" value="DNA_brk_join_enz"/>
</dbReference>
<dbReference type="InterPro" id="IPR002104">
    <property type="entry name" value="Integrase_catalytic"/>
</dbReference>
<dbReference type="RefSeq" id="WP_190959884.1">
    <property type="nucleotide sequence ID" value="NZ_JACJTU010000082.1"/>
</dbReference>
<dbReference type="PROSITE" id="PS51898">
    <property type="entry name" value="TYR_RECOMBINASE"/>
    <property type="match status" value="1"/>
</dbReference>
<evidence type="ECO:0000256" key="1">
    <source>
        <dbReference type="ARBA" id="ARBA00008857"/>
    </source>
</evidence>
<dbReference type="InterPro" id="IPR013762">
    <property type="entry name" value="Integrase-like_cat_sf"/>
</dbReference>
<dbReference type="InterPro" id="IPR010998">
    <property type="entry name" value="Integrase_recombinase_N"/>
</dbReference>
<sequence length="331" mass="37854">MNKLSTYTESSLTQVASQMQASNDFLAELQQKAKTTQRGYAGNIRIFFEYFLQREPTQKDVSEFWGLDDQTANGLILKFKNHLVASGRKAATINRYLAALKYLIKVGRNLKRCQFYFDGDRIESLKVTKYRDTRGVVVDEYNKVFDVIDTTCTKGKRDYALFLLLWANVLRRGEVAKLMVGDFDYHDLTLTVYGKGKGNDSTRIDLNPEVAEAVSDWLGCRTNIKPSDPLFIALDFHNYGHQLTGDGIYAIVRKTCERAGITKRMTPHKIRHSGITDALDLASGDYRKVQHLSRHADPRTILVYEDNKNQYQLELTNKLAARVGKRRNHPK</sequence>
<keyword evidence="3" id="KW-0233">DNA recombination</keyword>
<dbReference type="InterPro" id="IPR050090">
    <property type="entry name" value="Tyrosine_recombinase_XerCD"/>
</dbReference>
<dbReference type="InterPro" id="IPR044068">
    <property type="entry name" value="CB"/>
</dbReference>
<keyword evidence="2 4" id="KW-0238">DNA-binding</keyword>
<evidence type="ECO:0000256" key="4">
    <source>
        <dbReference type="PROSITE-ProRule" id="PRU01248"/>
    </source>
</evidence>
<dbReference type="EMBL" id="JACJTU010000082">
    <property type="protein sequence ID" value="MBD2739383.1"/>
    <property type="molecule type" value="Genomic_DNA"/>
</dbReference>
<dbReference type="CDD" id="cd01195">
    <property type="entry name" value="INT_C_like_5"/>
    <property type="match status" value="1"/>
</dbReference>
<name>A0ABR8KKV3_9NOSO</name>
<dbReference type="PROSITE" id="PS51900">
    <property type="entry name" value="CB"/>
    <property type="match status" value="1"/>
</dbReference>
<gene>
    <name evidence="7" type="ORF">H6H03_36930</name>
</gene>
<evidence type="ECO:0000313" key="7">
    <source>
        <dbReference type="EMBL" id="MBD2739383.1"/>
    </source>
</evidence>
<dbReference type="Gene3D" id="1.10.443.10">
    <property type="entry name" value="Intergrase catalytic core"/>
    <property type="match status" value="1"/>
</dbReference>
<dbReference type="PANTHER" id="PTHR30349:SF64">
    <property type="entry name" value="PROPHAGE INTEGRASE INTD-RELATED"/>
    <property type="match status" value="1"/>
</dbReference>
<dbReference type="SUPFAM" id="SSF56349">
    <property type="entry name" value="DNA breaking-rejoining enzymes"/>
    <property type="match status" value="1"/>
</dbReference>
<evidence type="ECO:0000256" key="2">
    <source>
        <dbReference type="ARBA" id="ARBA00023125"/>
    </source>
</evidence>